<keyword evidence="1" id="KW-0472">Membrane</keyword>
<dbReference type="RefSeq" id="WP_038559034.1">
    <property type="nucleotide sequence ID" value="NZ_CP007481.1"/>
</dbReference>
<name>X5H3R7_9RICK</name>
<organism evidence="2 3">
    <name type="scientific">Neorickettsia helminthoeca str. Oregon</name>
    <dbReference type="NCBI Taxonomy" id="1286528"/>
    <lineage>
        <taxon>Bacteria</taxon>
        <taxon>Pseudomonadati</taxon>
        <taxon>Pseudomonadota</taxon>
        <taxon>Alphaproteobacteria</taxon>
        <taxon>Rickettsiales</taxon>
        <taxon>Anaplasmataceae</taxon>
        <taxon>Neorickettsia</taxon>
    </lineage>
</organism>
<gene>
    <name evidence="2" type="ORF">NHE_0244</name>
</gene>
<dbReference type="KEGG" id="nhm:NHE_0244"/>
<evidence type="ECO:0000313" key="3">
    <source>
        <dbReference type="Proteomes" id="UP000023755"/>
    </source>
</evidence>
<feature type="transmembrane region" description="Helical" evidence="1">
    <location>
        <begin position="78"/>
        <end position="96"/>
    </location>
</feature>
<dbReference type="HOGENOM" id="CLU_1072944_0_0_5"/>
<feature type="transmembrane region" description="Helical" evidence="1">
    <location>
        <begin position="34"/>
        <end position="58"/>
    </location>
</feature>
<keyword evidence="1" id="KW-0812">Transmembrane</keyword>
<evidence type="ECO:0000256" key="1">
    <source>
        <dbReference type="SAM" id="Phobius"/>
    </source>
</evidence>
<dbReference type="Proteomes" id="UP000023755">
    <property type="component" value="Chromosome"/>
</dbReference>
<proteinExistence type="predicted"/>
<accession>X5H3R7</accession>
<dbReference type="EMBL" id="CP007481">
    <property type="protein sequence ID" value="AHX11206.1"/>
    <property type="molecule type" value="Genomic_DNA"/>
</dbReference>
<dbReference type="AlphaFoldDB" id="X5H3R7"/>
<sequence length="259" mass="29085">MKLNADRLLLLRFAPITDLDREERRRALLAVRNISNGIALLLILMQVATVVYYCGAVNAKLIRGNDCEYGIFSFIKDSLILITLLHFTFGLSKLLIKGVKRDSDLNTKIDLASTNVPRMITYQKNLQVSDKLPSFKELSFIVKVHIGGLIVLCITFFCDWMSDHMTPAKQHISEIIAITCVLAGMPFLSFYLCKLERMQNIDPSNCIAPPGYQSGKKTNLTEKAWIPGKNTLEDIQQSITPQDRLSGGTVDCTFPLELE</sequence>
<keyword evidence="3" id="KW-1185">Reference proteome</keyword>
<feature type="transmembrane region" description="Helical" evidence="1">
    <location>
        <begin position="174"/>
        <end position="193"/>
    </location>
</feature>
<feature type="transmembrane region" description="Helical" evidence="1">
    <location>
        <begin position="140"/>
        <end position="162"/>
    </location>
</feature>
<evidence type="ECO:0000313" key="2">
    <source>
        <dbReference type="EMBL" id="AHX11206.1"/>
    </source>
</evidence>
<reference evidence="2 3" key="1">
    <citation type="submission" date="2014-03" db="EMBL/GenBank/DDBJ databases">
        <title>Sequencing and Comparison of Genomes and Transcriptome Profiles of Human Ehrlichiosis Agents.</title>
        <authorList>
            <person name="Lin M."/>
            <person name="Daugherty S.C."/>
            <person name="Nagaraj S."/>
            <person name="Cheng Z."/>
            <person name="Xiong Q."/>
            <person name="Lin F.-Y."/>
            <person name="Sengamalay N."/>
            <person name="Ott S."/>
            <person name="Godinez A."/>
            <person name="Tallon L.J."/>
            <person name="Sadzewicz L."/>
            <person name="Fraser C.M."/>
            <person name="Dunning Hotopp J.C."/>
            <person name="Rikihisa Y."/>
        </authorList>
    </citation>
    <scope>NUCLEOTIDE SEQUENCE [LARGE SCALE GENOMIC DNA]</scope>
    <source>
        <strain evidence="2 3">Oregon</strain>
    </source>
</reference>
<keyword evidence="1" id="KW-1133">Transmembrane helix</keyword>
<protein>
    <submittedName>
        <fullName evidence="2">Uncharacterized protein</fullName>
    </submittedName>
</protein>